<dbReference type="EMBL" id="GL379874">
    <property type="protein sequence ID" value="EGT59113.1"/>
    <property type="molecule type" value="Genomic_DNA"/>
</dbReference>
<keyword evidence="4 5" id="KW-0472">Membrane</keyword>
<dbReference type="OMA" id="VHCFICF"/>
<keyword evidence="3 5" id="KW-1133">Transmembrane helix</keyword>
<evidence type="ECO:0000313" key="7">
    <source>
        <dbReference type="EMBL" id="EGT59113.1"/>
    </source>
</evidence>
<comment type="subcellular location">
    <subcellularLocation>
        <location evidence="1">Membrane</location>
    </subcellularLocation>
</comment>
<keyword evidence="2 5" id="KW-0812">Transmembrane</keyword>
<gene>
    <name evidence="7" type="ORF">CAEBREN_01377</name>
</gene>
<organism evidence="8">
    <name type="scientific">Caenorhabditis brenneri</name>
    <name type="common">Nematode worm</name>
    <dbReference type="NCBI Taxonomy" id="135651"/>
    <lineage>
        <taxon>Eukaryota</taxon>
        <taxon>Metazoa</taxon>
        <taxon>Ecdysozoa</taxon>
        <taxon>Nematoda</taxon>
        <taxon>Chromadorea</taxon>
        <taxon>Rhabditida</taxon>
        <taxon>Rhabditina</taxon>
        <taxon>Rhabditomorpha</taxon>
        <taxon>Rhabditoidea</taxon>
        <taxon>Rhabditidae</taxon>
        <taxon>Peloderinae</taxon>
        <taxon>Caenorhabditis</taxon>
    </lineage>
</organism>
<proteinExistence type="predicted"/>
<keyword evidence="8" id="KW-1185">Reference proteome</keyword>
<dbReference type="PROSITE" id="PS50262">
    <property type="entry name" value="G_PROTEIN_RECEP_F1_2"/>
    <property type="match status" value="1"/>
</dbReference>
<protein>
    <recommendedName>
        <fullName evidence="6">G-protein coupled receptors family 1 profile domain-containing protein</fullName>
    </recommendedName>
</protein>
<dbReference type="GO" id="GO:0016020">
    <property type="term" value="C:membrane"/>
    <property type="evidence" value="ECO:0007669"/>
    <property type="project" value="UniProtKB-SubCell"/>
</dbReference>
<dbReference type="PANTHER" id="PTHR22751">
    <property type="entry name" value="G-PROTEIN COUPLED RECEPTOR-RELATED"/>
    <property type="match status" value="1"/>
</dbReference>
<dbReference type="OrthoDB" id="5864054at2759"/>
<evidence type="ECO:0000256" key="4">
    <source>
        <dbReference type="ARBA" id="ARBA00023136"/>
    </source>
</evidence>
<name>G0NEX3_CAEBE</name>
<evidence type="ECO:0000256" key="3">
    <source>
        <dbReference type="ARBA" id="ARBA00022989"/>
    </source>
</evidence>
<feature type="transmembrane region" description="Helical" evidence="5">
    <location>
        <begin position="109"/>
        <end position="132"/>
    </location>
</feature>
<sequence>MDMPTLYFPDFSNETRLFLWELNGFINSIFETFPHMESFVAFLGLVTNTIHLMVLTRKVMMTSSTNVILIGIGIYDLTIMLMLLVPLIGRTKPGGCDLPPTLLRVELEFIGHTITDFSRRCSLWLGLSLAAVRYIVLKHTRKLRPCKLKKLRIGWFIFAIISITSSLFSLLYWGRLTVISFADWVPEPVCGFPEKFSLPLYGYYQRSIYYENNELLLKFNFLLNGIFSKILPCILFILLTIFLIRELNHVDQTRKNSGREVQRKTTKLVIYMTISYLVAELPLGIVNVLEFILTDNPGFLTLIESIKLLFNFINTLNATVHCFICFSLSIHYRSTVRKMFCGRRKQVKTIDARMFTT</sequence>
<dbReference type="Gene3D" id="1.20.1070.10">
    <property type="entry name" value="Rhodopsin 7-helix transmembrane proteins"/>
    <property type="match status" value="1"/>
</dbReference>
<evidence type="ECO:0000313" key="8">
    <source>
        <dbReference type="Proteomes" id="UP000008068"/>
    </source>
</evidence>
<dbReference type="Proteomes" id="UP000008068">
    <property type="component" value="Unassembled WGS sequence"/>
</dbReference>
<dbReference type="Pfam" id="PF10324">
    <property type="entry name" value="7TM_GPCR_Srw"/>
    <property type="match status" value="1"/>
</dbReference>
<evidence type="ECO:0000256" key="2">
    <source>
        <dbReference type="ARBA" id="ARBA00022692"/>
    </source>
</evidence>
<reference evidence="8" key="1">
    <citation type="submission" date="2011-07" db="EMBL/GenBank/DDBJ databases">
        <authorList>
            <consortium name="Caenorhabditis brenneri Sequencing and Analysis Consortium"/>
            <person name="Wilson R.K."/>
        </authorList>
    </citation>
    <scope>NUCLEOTIDE SEQUENCE [LARGE SCALE GENOMIC DNA]</scope>
    <source>
        <strain evidence="8">PB2801</strain>
    </source>
</reference>
<dbReference type="HOGENOM" id="CLU_043715_0_1_1"/>
<evidence type="ECO:0000256" key="1">
    <source>
        <dbReference type="ARBA" id="ARBA00004370"/>
    </source>
</evidence>
<feature type="transmembrane region" description="Helical" evidence="5">
    <location>
        <begin position="309"/>
        <end position="330"/>
    </location>
</feature>
<feature type="domain" description="G-protein coupled receptors family 1 profile" evidence="6">
    <location>
        <begin position="47"/>
        <end position="325"/>
    </location>
</feature>
<feature type="transmembrane region" description="Helical" evidence="5">
    <location>
        <begin position="153"/>
        <end position="174"/>
    </location>
</feature>
<dbReference type="GO" id="GO:0008528">
    <property type="term" value="F:G protein-coupled peptide receptor activity"/>
    <property type="evidence" value="ECO:0007669"/>
    <property type="project" value="InterPro"/>
</dbReference>
<evidence type="ECO:0000259" key="6">
    <source>
        <dbReference type="PROSITE" id="PS50262"/>
    </source>
</evidence>
<accession>G0NEX3</accession>
<dbReference type="SUPFAM" id="SSF81321">
    <property type="entry name" value="Family A G protein-coupled receptor-like"/>
    <property type="match status" value="1"/>
</dbReference>
<dbReference type="AlphaFoldDB" id="G0NEX3"/>
<feature type="transmembrane region" description="Helical" evidence="5">
    <location>
        <begin position="226"/>
        <end position="247"/>
    </location>
</feature>
<dbReference type="PANTHER" id="PTHR22751:SF166">
    <property type="entry name" value="G-PROTEIN COUPLED RECEPTORS FAMILY 1 PROFILE DOMAIN-CONTAINING PROTEIN"/>
    <property type="match status" value="1"/>
</dbReference>
<feature type="transmembrane region" description="Helical" evidence="5">
    <location>
        <begin position="268"/>
        <end position="289"/>
    </location>
</feature>
<dbReference type="InParanoid" id="G0NEX3"/>
<feature type="transmembrane region" description="Helical" evidence="5">
    <location>
        <begin position="67"/>
        <end position="89"/>
    </location>
</feature>
<feature type="transmembrane region" description="Helical" evidence="5">
    <location>
        <begin position="38"/>
        <end position="55"/>
    </location>
</feature>
<dbReference type="STRING" id="135651.G0NEX3"/>
<dbReference type="InterPro" id="IPR019427">
    <property type="entry name" value="7TM_GPCR_serpentine_rcpt_Srw"/>
</dbReference>
<evidence type="ECO:0000256" key="5">
    <source>
        <dbReference type="SAM" id="Phobius"/>
    </source>
</evidence>
<dbReference type="InterPro" id="IPR017452">
    <property type="entry name" value="GPCR_Rhodpsn_7TM"/>
</dbReference>
<dbReference type="eggNOG" id="ENOG502R39U">
    <property type="taxonomic scope" value="Eukaryota"/>
</dbReference>